<evidence type="ECO:0000313" key="2">
    <source>
        <dbReference type="EMBL" id="KAF5609186.1"/>
    </source>
</evidence>
<evidence type="ECO:0000313" key="3">
    <source>
        <dbReference type="Proteomes" id="UP000544095"/>
    </source>
</evidence>
<reference evidence="2 3" key="1">
    <citation type="submission" date="2020-05" db="EMBL/GenBank/DDBJ databases">
        <title>Identification and distribution of gene clusters putatively required for synthesis of sphingolipid metabolism inhibitors in phylogenetically diverse species of the filamentous fungus Fusarium.</title>
        <authorList>
            <person name="Kim H.-S."/>
            <person name="Busman M."/>
            <person name="Brown D.W."/>
            <person name="Divon H."/>
            <person name="Uhlig S."/>
            <person name="Proctor R.H."/>
        </authorList>
    </citation>
    <scope>NUCLEOTIDE SEQUENCE [LARGE SCALE GENOMIC DNA]</scope>
    <source>
        <strain evidence="2 3">NRRL 25211</strain>
    </source>
</reference>
<feature type="region of interest" description="Disordered" evidence="1">
    <location>
        <begin position="67"/>
        <end position="117"/>
    </location>
</feature>
<dbReference type="EMBL" id="JAAOAR010000013">
    <property type="protein sequence ID" value="KAF5609186.1"/>
    <property type="molecule type" value="Genomic_DNA"/>
</dbReference>
<proteinExistence type="predicted"/>
<accession>A0A8H5Q845</accession>
<organism evidence="2 3">
    <name type="scientific">Fusarium pseudoanthophilum</name>
    <dbReference type="NCBI Taxonomy" id="48495"/>
    <lineage>
        <taxon>Eukaryota</taxon>
        <taxon>Fungi</taxon>
        <taxon>Dikarya</taxon>
        <taxon>Ascomycota</taxon>
        <taxon>Pezizomycotina</taxon>
        <taxon>Sordariomycetes</taxon>
        <taxon>Hypocreomycetidae</taxon>
        <taxon>Hypocreales</taxon>
        <taxon>Nectriaceae</taxon>
        <taxon>Fusarium</taxon>
        <taxon>Fusarium fujikuroi species complex</taxon>
    </lineage>
</organism>
<gene>
    <name evidence="2" type="ORF">FPANT_238</name>
</gene>
<dbReference type="Proteomes" id="UP000544095">
    <property type="component" value="Unassembled WGS sequence"/>
</dbReference>
<keyword evidence="3" id="KW-1185">Reference proteome</keyword>
<comment type="caution">
    <text evidence="2">The sequence shown here is derived from an EMBL/GenBank/DDBJ whole genome shotgun (WGS) entry which is preliminary data.</text>
</comment>
<sequence length="175" mass="18511">MAVIINAYGGVVLIAAFENSLIPHNGLLSTLDCTDLDANLQIGAVSWPFMSDMAYLPRPAAVPFAAPTPLSTPTSKRSERWVGRAPPSSPSTRQRVSDDASAVRSSSKKQRLQPTEGRPHILISEDSLCSLVNIPSPTSSPSTMTNTGESSISLIACLARIASAISLSSQTTCWV</sequence>
<protein>
    <submittedName>
        <fullName evidence="2">Uncharacterized protein</fullName>
    </submittedName>
</protein>
<dbReference type="AlphaFoldDB" id="A0A8H5Q845"/>
<evidence type="ECO:0000256" key="1">
    <source>
        <dbReference type="SAM" id="MobiDB-lite"/>
    </source>
</evidence>
<name>A0A8H5Q845_9HYPO</name>